<evidence type="ECO:0000256" key="1">
    <source>
        <dbReference type="ARBA" id="ARBA00004948"/>
    </source>
</evidence>
<dbReference type="OrthoDB" id="9810880at2"/>
<dbReference type="EMBL" id="CP017305">
    <property type="protein sequence ID" value="AOS83594.1"/>
    <property type="molecule type" value="Genomic_DNA"/>
</dbReference>
<feature type="domain" description="Pyridoxamine kinase/Phosphomethylpyrimidine kinase" evidence="7">
    <location>
        <begin position="15"/>
        <end position="261"/>
    </location>
</feature>
<keyword evidence="4" id="KW-0547">Nucleotide-binding</keyword>
<dbReference type="PANTHER" id="PTHR20858">
    <property type="entry name" value="PHOSPHOMETHYLPYRIMIDINE KINASE"/>
    <property type="match status" value="1"/>
</dbReference>
<keyword evidence="9" id="KW-1185">Reference proteome</keyword>
<dbReference type="RefSeq" id="WP_069809310.1">
    <property type="nucleotide sequence ID" value="NZ_CP017305.1"/>
</dbReference>
<dbReference type="GO" id="GO:0008972">
    <property type="term" value="F:phosphomethylpyrimidine kinase activity"/>
    <property type="evidence" value="ECO:0007669"/>
    <property type="project" value="InterPro"/>
</dbReference>
<keyword evidence="5 8" id="KW-0418">Kinase</keyword>
<evidence type="ECO:0000256" key="6">
    <source>
        <dbReference type="ARBA" id="ARBA00022840"/>
    </source>
</evidence>
<evidence type="ECO:0000313" key="8">
    <source>
        <dbReference type="EMBL" id="AOS83594.1"/>
    </source>
</evidence>
<gene>
    <name evidence="8" type="ORF">BIU88_05200</name>
</gene>
<dbReference type="SUPFAM" id="SSF53613">
    <property type="entry name" value="Ribokinase-like"/>
    <property type="match status" value="1"/>
</dbReference>
<dbReference type="Pfam" id="PF08543">
    <property type="entry name" value="Phos_pyr_kin"/>
    <property type="match status" value="1"/>
</dbReference>
<dbReference type="KEGG" id="clz:BIU88_05200"/>
<dbReference type="GO" id="GO:0005829">
    <property type="term" value="C:cytosol"/>
    <property type="evidence" value="ECO:0007669"/>
    <property type="project" value="TreeGrafter"/>
</dbReference>
<dbReference type="AlphaFoldDB" id="A0A1D8D586"/>
<evidence type="ECO:0000256" key="4">
    <source>
        <dbReference type="ARBA" id="ARBA00022741"/>
    </source>
</evidence>
<dbReference type="FunFam" id="3.40.1190.20:FF:000003">
    <property type="entry name" value="Phosphomethylpyrimidine kinase ThiD"/>
    <property type="match status" value="1"/>
</dbReference>
<sequence>MMREYITVLTIAGSDGSGGAGIQADLKAIAANGCYGLSVITAVTAQNTRGVQSFHEIPAAFIAEQFETIAADIGIDAIKIGMLGSQEAAETVTWLIESLDGVPVVLDTVLRSSSGKTLFEAENMTPMKRLFSLATLITPNLPEAARLTGRDKAPVTQDEIEAMAVDLQRQGARSVLVKGGHGEGGYCNDCLLHEGRFFWYSNPKIDTLNTHGTGCTLSSAIACGLARRLPVTEAVAAAIDYTRTALLAGASWRLGGGNGPLEHFPGRKVEHRPEK</sequence>
<name>A0A1D8D586_CHLLM</name>
<dbReference type="GO" id="GO:0009228">
    <property type="term" value="P:thiamine biosynthetic process"/>
    <property type="evidence" value="ECO:0007669"/>
    <property type="project" value="InterPro"/>
</dbReference>
<dbReference type="InterPro" id="IPR029056">
    <property type="entry name" value="Ribokinase-like"/>
</dbReference>
<protein>
    <recommendedName>
        <fullName evidence="2">hydroxymethylpyrimidine kinase</fullName>
        <ecNumber evidence="2">2.7.1.49</ecNumber>
    </recommendedName>
</protein>
<reference evidence="8" key="1">
    <citation type="submission" date="2016-09" db="EMBL/GenBank/DDBJ databases">
        <title>Genome sequence of Chlorobaculum limnaeum.</title>
        <authorList>
            <person name="Liu Z."/>
            <person name="Tank M."/>
            <person name="Bryant D.A."/>
        </authorList>
    </citation>
    <scope>NUCLEOTIDE SEQUENCE [LARGE SCALE GENOMIC DNA]</scope>
    <source>
        <strain evidence="8">DSM 1677</strain>
    </source>
</reference>
<dbReference type="Gene3D" id="3.40.1190.20">
    <property type="match status" value="1"/>
</dbReference>
<keyword evidence="3" id="KW-0808">Transferase</keyword>
<proteinExistence type="predicted"/>
<comment type="pathway">
    <text evidence="1">Cofactor biosynthesis; thiamine diphosphate biosynthesis.</text>
</comment>
<dbReference type="GO" id="GO:0005524">
    <property type="term" value="F:ATP binding"/>
    <property type="evidence" value="ECO:0007669"/>
    <property type="project" value="UniProtKB-KW"/>
</dbReference>
<dbReference type="EC" id="2.7.1.49" evidence="2"/>
<organism evidence="8 9">
    <name type="scientific">Chlorobaculum limnaeum</name>
    <dbReference type="NCBI Taxonomy" id="274537"/>
    <lineage>
        <taxon>Bacteria</taxon>
        <taxon>Pseudomonadati</taxon>
        <taxon>Chlorobiota</taxon>
        <taxon>Chlorobiia</taxon>
        <taxon>Chlorobiales</taxon>
        <taxon>Chlorobiaceae</taxon>
        <taxon>Chlorobaculum</taxon>
    </lineage>
</organism>
<dbReference type="PANTHER" id="PTHR20858:SF17">
    <property type="entry name" value="HYDROXYMETHYLPYRIMIDINE_PHOSPHOMETHYLPYRIMIDINE KINASE THI20-RELATED"/>
    <property type="match status" value="1"/>
</dbReference>
<keyword evidence="6" id="KW-0067">ATP-binding</keyword>
<evidence type="ECO:0000259" key="7">
    <source>
        <dbReference type="Pfam" id="PF08543"/>
    </source>
</evidence>
<evidence type="ECO:0000256" key="2">
    <source>
        <dbReference type="ARBA" id="ARBA00012135"/>
    </source>
</evidence>
<dbReference type="GO" id="GO:0008902">
    <property type="term" value="F:hydroxymethylpyrimidine kinase activity"/>
    <property type="evidence" value="ECO:0007669"/>
    <property type="project" value="UniProtKB-EC"/>
</dbReference>
<dbReference type="InterPro" id="IPR013749">
    <property type="entry name" value="PM/HMP-P_kinase-1"/>
</dbReference>
<dbReference type="Proteomes" id="UP000095185">
    <property type="component" value="Chromosome"/>
</dbReference>
<dbReference type="InterPro" id="IPR004399">
    <property type="entry name" value="HMP/HMP-P_kinase_dom"/>
</dbReference>
<dbReference type="NCBIfam" id="TIGR00097">
    <property type="entry name" value="HMP-P_kinase"/>
    <property type="match status" value="1"/>
</dbReference>
<evidence type="ECO:0000256" key="3">
    <source>
        <dbReference type="ARBA" id="ARBA00022679"/>
    </source>
</evidence>
<dbReference type="STRING" id="274537.BIU88_05200"/>
<evidence type="ECO:0000256" key="5">
    <source>
        <dbReference type="ARBA" id="ARBA00022777"/>
    </source>
</evidence>
<accession>A0A1D8D586</accession>
<evidence type="ECO:0000313" key="9">
    <source>
        <dbReference type="Proteomes" id="UP000095185"/>
    </source>
</evidence>
<dbReference type="CDD" id="cd01169">
    <property type="entry name" value="HMPP_kinase"/>
    <property type="match status" value="1"/>
</dbReference>